<keyword evidence="2" id="KW-1185">Reference proteome</keyword>
<evidence type="ECO:0000313" key="1">
    <source>
        <dbReference type="EMBL" id="BAI65689.1"/>
    </source>
</evidence>
<accession>D2NPX1</accession>
<sequence>MKAVPARTVRRLIIADMVLPLRRSRCSCRCGLSPCDNPGASCGVPLTLRVQRWLSYSYSQPERIQHNIPSYSLINMGKAAETSTTTQRRKSWKARLFRASKKAVPRSLGGGAQVLAHVLLEDGLEVAVAQVLLDGGVNRILQCGLVLGQQNGDVGAGADLTLQQAQVGVRVLLEVLGERDGVVGGQLGAAGEHLLDGLVEAGDLDDGGAAFFHELAVVAGGTLGGAVAGNLGGVLQARVFLHTHAGTGVCVGHGEVVLLLALLGGCHVVEHDVVAARVHAGDKRVPGGFDVLGGHAQVLGEGLGDVVLEAGELTGGVVVGVGAVGTLHADADFARGLDGLQQVGGALCGACAGAVTARTGGEQAGGSGEGRAQ</sequence>
<dbReference type="HOGENOM" id="CLU_741626_0_0_11"/>
<protein>
    <submittedName>
        <fullName evidence="1">Protein chain release factor B</fullName>
    </submittedName>
</protein>
<dbReference type="Proteomes" id="UP000001883">
    <property type="component" value="Chromosome"/>
</dbReference>
<dbReference type="KEGG" id="rmu:RMDY18_18570"/>
<name>D2NPX1_ROTMD</name>
<gene>
    <name evidence="1" type="ordered locus">RMDY18_18570</name>
</gene>
<organism evidence="1 2">
    <name type="scientific">Rothia mucilaginosa (strain DY-18)</name>
    <name type="common">Stomatococcus mucilaginosus</name>
    <dbReference type="NCBI Taxonomy" id="680646"/>
    <lineage>
        <taxon>Bacteria</taxon>
        <taxon>Bacillati</taxon>
        <taxon>Actinomycetota</taxon>
        <taxon>Actinomycetes</taxon>
        <taxon>Micrococcales</taxon>
        <taxon>Micrococcaceae</taxon>
        <taxon>Rothia</taxon>
    </lineage>
</organism>
<evidence type="ECO:0000313" key="2">
    <source>
        <dbReference type="Proteomes" id="UP000001883"/>
    </source>
</evidence>
<reference evidence="1 2" key="3">
    <citation type="journal article" date="2010" name="Sequencing">
        <title>Complete Genome Sequence of Rothia mucilaginosa DY-18: A Clinical Isolate with Dense Meshwork-Like Structures from a Persistent Apical Periodontitis Lesion.</title>
        <authorList>
            <person name="Yamane K."/>
            <person name="Nambu T."/>
            <person name="Yamanaka T."/>
            <person name="Mashimo C."/>
            <person name="Sugimori C."/>
            <person name="Leung K.-P."/>
            <person name="Fukushima H."/>
        </authorList>
    </citation>
    <scope>NUCLEOTIDE SEQUENCE [LARGE SCALE GENOMIC DNA]</scope>
    <source>
        <strain evidence="1 2">DY-18</strain>
    </source>
</reference>
<proteinExistence type="predicted"/>
<dbReference type="STRING" id="680646.RMDY18_18570"/>
<reference evidence="1 2" key="2">
    <citation type="journal article" date="2010" name="J Osaka Dent Univ">
        <title>Isolation and identification of Rothia mucilaginosa from persistent apical periodontitis lesions.</title>
        <authorList>
            <person name="Yamane K."/>
            <person name="Yoshida M."/>
            <person name="Fujihira T."/>
            <person name="Baba T."/>
            <person name="Tsuji N."/>
            <person name="Hayashi H."/>
            <person name="Sugimori C."/>
            <person name="Yamanaka T."/>
            <person name="Mashimo C."/>
            <person name="Nambu T."/>
            <person name="Kawai H."/>
            <person name="Fukushima H."/>
        </authorList>
    </citation>
    <scope>NUCLEOTIDE SEQUENCE [LARGE SCALE GENOMIC DNA]</scope>
    <source>
        <strain evidence="1 2">DY-18</strain>
    </source>
</reference>
<dbReference type="EMBL" id="AP011540">
    <property type="protein sequence ID" value="BAI65689.1"/>
    <property type="molecule type" value="Genomic_DNA"/>
</dbReference>
<reference evidence="2" key="1">
    <citation type="submission" date="2009-07" db="EMBL/GenBank/DDBJ databases">
        <title>Complete genome sequence of Rothia mucilaginosa DJ.</title>
        <authorList>
            <person name="Yamane K."/>
            <person name="Nambu T."/>
            <person name="Mashimo C."/>
            <person name="Sugimori C."/>
            <person name="Yamanaka T."/>
            <person name="Leung K."/>
            <person name="Fukushima H."/>
        </authorList>
    </citation>
    <scope>NUCLEOTIDE SEQUENCE [LARGE SCALE GENOMIC DNA]</scope>
    <source>
        <strain evidence="2">DY-18</strain>
    </source>
</reference>
<dbReference type="AlphaFoldDB" id="D2NPX1"/>